<feature type="compositionally biased region" description="Gly residues" evidence="6">
    <location>
        <begin position="59"/>
        <end position="83"/>
    </location>
</feature>
<evidence type="ECO:0000256" key="6">
    <source>
        <dbReference type="SAM" id="MobiDB-lite"/>
    </source>
</evidence>
<dbReference type="eggNOG" id="KOG0548">
    <property type="taxonomic scope" value="Eukaryota"/>
</dbReference>
<dbReference type="InterPro" id="IPR013105">
    <property type="entry name" value="TPR_2"/>
</dbReference>
<dbReference type="OrthoDB" id="495280at2759"/>
<dbReference type="GO" id="GO:0005737">
    <property type="term" value="C:cytoplasm"/>
    <property type="evidence" value="ECO:0007669"/>
    <property type="project" value="UniProtKB-SubCell"/>
</dbReference>
<evidence type="ECO:0000313" key="7">
    <source>
        <dbReference type="EMBL" id="EEH58439.1"/>
    </source>
</evidence>
<feature type="repeat" description="TPR" evidence="5">
    <location>
        <begin position="234"/>
        <end position="267"/>
    </location>
</feature>
<keyword evidence="4 5" id="KW-0802">TPR repeat</keyword>
<dbReference type="FunFam" id="1.25.40.10:FF:000020">
    <property type="entry name" value="Stress-induced phosphoprotein 1"/>
    <property type="match status" value="1"/>
</dbReference>
<accession>C1MPC0</accession>
<dbReference type="GO" id="GO:0051879">
    <property type="term" value="F:Hsp90 protein binding"/>
    <property type="evidence" value="ECO:0007669"/>
    <property type="project" value="TreeGrafter"/>
</dbReference>
<proteinExistence type="predicted"/>
<dbReference type="SMART" id="SM00028">
    <property type="entry name" value="TPR"/>
    <property type="match status" value="3"/>
</dbReference>
<dbReference type="AlphaFoldDB" id="C1MPC0"/>
<evidence type="ECO:0000313" key="8">
    <source>
        <dbReference type="Proteomes" id="UP000001876"/>
    </source>
</evidence>
<evidence type="ECO:0000256" key="4">
    <source>
        <dbReference type="ARBA" id="ARBA00022803"/>
    </source>
</evidence>
<dbReference type="GeneID" id="9682698"/>
<evidence type="ECO:0000256" key="5">
    <source>
        <dbReference type="PROSITE-ProRule" id="PRU00339"/>
    </source>
</evidence>
<reference evidence="7 8" key="1">
    <citation type="journal article" date="2009" name="Science">
        <title>Green evolution and dynamic adaptations revealed by genomes of the marine picoeukaryotes Micromonas.</title>
        <authorList>
            <person name="Worden A.Z."/>
            <person name="Lee J.H."/>
            <person name="Mock T."/>
            <person name="Rouze P."/>
            <person name="Simmons M.P."/>
            <person name="Aerts A.L."/>
            <person name="Allen A.E."/>
            <person name="Cuvelier M.L."/>
            <person name="Derelle E."/>
            <person name="Everett M.V."/>
            <person name="Foulon E."/>
            <person name="Grimwood J."/>
            <person name="Gundlach H."/>
            <person name="Henrissat B."/>
            <person name="Napoli C."/>
            <person name="McDonald S.M."/>
            <person name="Parker M.S."/>
            <person name="Rombauts S."/>
            <person name="Salamov A."/>
            <person name="Von Dassow P."/>
            <person name="Badger J.H."/>
            <person name="Coutinho P.M."/>
            <person name="Demir E."/>
            <person name="Dubchak I."/>
            <person name="Gentemann C."/>
            <person name="Eikrem W."/>
            <person name="Gready J.E."/>
            <person name="John U."/>
            <person name="Lanier W."/>
            <person name="Lindquist E.A."/>
            <person name="Lucas S."/>
            <person name="Mayer K.F."/>
            <person name="Moreau H."/>
            <person name="Not F."/>
            <person name="Otillar R."/>
            <person name="Panaud O."/>
            <person name="Pangilinan J."/>
            <person name="Paulsen I."/>
            <person name="Piegu B."/>
            <person name="Poliakov A."/>
            <person name="Robbens S."/>
            <person name="Schmutz J."/>
            <person name="Toulza E."/>
            <person name="Wyss T."/>
            <person name="Zelensky A."/>
            <person name="Zhou K."/>
            <person name="Armbrust E.V."/>
            <person name="Bhattacharya D."/>
            <person name="Goodenough U.W."/>
            <person name="Van de Peer Y."/>
            <person name="Grigoriev I.V."/>
        </authorList>
    </citation>
    <scope>NUCLEOTIDE SEQUENCE [LARGE SCALE GENOMIC DNA]</scope>
    <source>
        <strain evidence="7 8">CCMP1545</strain>
    </source>
</reference>
<name>C1MPC0_MICPC</name>
<keyword evidence="2" id="KW-0963">Cytoplasm</keyword>
<dbReference type="SUPFAM" id="SSF48452">
    <property type="entry name" value="TPR-like"/>
    <property type="match status" value="1"/>
</dbReference>
<keyword evidence="3" id="KW-0677">Repeat</keyword>
<dbReference type="PROSITE" id="PS50005">
    <property type="entry name" value="TPR"/>
    <property type="match status" value="1"/>
</dbReference>
<dbReference type="InterPro" id="IPR011990">
    <property type="entry name" value="TPR-like_helical_dom_sf"/>
</dbReference>
<evidence type="ECO:0000256" key="1">
    <source>
        <dbReference type="ARBA" id="ARBA00004496"/>
    </source>
</evidence>
<dbReference type="PANTHER" id="PTHR22904:SF523">
    <property type="entry name" value="STRESS-INDUCED-PHOSPHOPROTEIN 1"/>
    <property type="match status" value="1"/>
</dbReference>
<dbReference type="KEGG" id="mpp:MICPUCDRAFT_56220"/>
<dbReference type="STRING" id="564608.C1MPC0"/>
<dbReference type="InterPro" id="IPR019734">
    <property type="entry name" value="TPR_rpt"/>
</dbReference>
<sequence>MRGAFCSKLTGRCISQITSSARDRMGKRRGGRGGDSGYEDQYGGGWSGGGRDHDSNIGGKSGGGGGGGGGGGTGGGSAGGGKPGSNVQYQRQLPKFLQAHAHLLNQEGFQEDAKNAWEDYAHSDQLAKYGDEDDVEGNARKGLGSGAVNHKALGLSNDAEEKEQLAKEEKGKGNRAFQEKRFEDAIKHFNVCVKLEPLNHVYFSNRSAAYAKLKRYEEALKDGLAAVKLNGSWVKGYTRVGAANMGLNRFTDARESYEKALALDEDNEQIKSSLKEAKKAEESALAAGKFTR</sequence>
<dbReference type="Pfam" id="PF07719">
    <property type="entry name" value="TPR_2"/>
    <property type="match status" value="1"/>
</dbReference>
<comment type="subcellular location">
    <subcellularLocation>
        <location evidence="1">Cytoplasm</location>
    </subcellularLocation>
</comment>
<dbReference type="PANTHER" id="PTHR22904">
    <property type="entry name" value="TPR REPEAT CONTAINING PROTEIN"/>
    <property type="match status" value="1"/>
</dbReference>
<dbReference type="Proteomes" id="UP000001876">
    <property type="component" value="Unassembled WGS sequence"/>
</dbReference>
<protein>
    <submittedName>
        <fullName evidence="7">Predicted protein</fullName>
    </submittedName>
</protein>
<gene>
    <name evidence="7" type="ORF">MICPUCDRAFT_56220</name>
</gene>
<evidence type="ECO:0000256" key="2">
    <source>
        <dbReference type="ARBA" id="ARBA00022490"/>
    </source>
</evidence>
<dbReference type="EMBL" id="GG663737">
    <property type="protein sequence ID" value="EEH58439.1"/>
    <property type="molecule type" value="Genomic_DNA"/>
</dbReference>
<dbReference type="RefSeq" id="XP_003056794.1">
    <property type="nucleotide sequence ID" value="XM_003056748.1"/>
</dbReference>
<evidence type="ECO:0000256" key="3">
    <source>
        <dbReference type="ARBA" id="ARBA00022737"/>
    </source>
</evidence>
<keyword evidence="8" id="KW-1185">Reference proteome</keyword>
<feature type="region of interest" description="Disordered" evidence="6">
    <location>
        <begin position="17"/>
        <end position="90"/>
    </location>
</feature>
<organism evidence="8">
    <name type="scientific">Micromonas pusilla (strain CCMP1545)</name>
    <name type="common">Picoplanktonic green alga</name>
    <dbReference type="NCBI Taxonomy" id="564608"/>
    <lineage>
        <taxon>Eukaryota</taxon>
        <taxon>Viridiplantae</taxon>
        <taxon>Chlorophyta</taxon>
        <taxon>Mamiellophyceae</taxon>
        <taxon>Mamiellales</taxon>
        <taxon>Mamiellaceae</taxon>
        <taxon>Micromonas</taxon>
    </lineage>
</organism>
<dbReference type="Gene3D" id="1.25.40.10">
    <property type="entry name" value="Tetratricopeptide repeat domain"/>
    <property type="match status" value="1"/>
</dbReference>